<evidence type="ECO:0000256" key="1">
    <source>
        <dbReference type="SAM" id="MobiDB-lite"/>
    </source>
</evidence>
<feature type="domain" description="F-box" evidence="2">
    <location>
        <begin position="209"/>
        <end position="241"/>
    </location>
</feature>
<evidence type="ECO:0000259" key="2">
    <source>
        <dbReference type="Pfam" id="PF00646"/>
    </source>
</evidence>
<dbReference type="Proteomes" id="UP000626092">
    <property type="component" value="Unassembled WGS sequence"/>
</dbReference>
<gene>
    <name evidence="3" type="ORF">RHSIM_Rhsim04G0037600</name>
</gene>
<evidence type="ECO:0000313" key="4">
    <source>
        <dbReference type="Proteomes" id="UP000626092"/>
    </source>
</evidence>
<comment type="caution">
    <text evidence="3">The sequence shown here is derived from an EMBL/GenBank/DDBJ whole genome shotgun (WGS) entry which is preliminary data.</text>
</comment>
<dbReference type="AlphaFoldDB" id="A0A834LN96"/>
<keyword evidence="4" id="KW-1185">Reference proteome</keyword>
<dbReference type="EMBL" id="WJXA01000004">
    <property type="protein sequence ID" value="KAF7146049.1"/>
    <property type="molecule type" value="Genomic_DNA"/>
</dbReference>
<sequence>MNVEKPPPKKKRKLLKAPIEENISTSRGANKVDLSDGEEEEDDFLRPMILDPITMENPNNVEEMESGSKGIKSIVIGVASPSIGATENATRVVTAEIEVAHGRYCNLGRSNPCGIFRSPNTWARDSNHSAFNPLQAGLHFFNIVRIFHVLYTSISVYQWRLNLKAHKKERIAERNTIALYSQKNDKFVVNQQRTPPELQRELDSEIRPWLDLPPEILMSKFVSRLSTFDRIRFCAVCKNWERQLPPPLHEDDNVEKLPWLLDCHWNDDGFLLDDPMVLVCELFDPSHHKQPYYHKKSYSVDQVIGQDIRYL</sequence>
<reference evidence="3" key="1">
    <citation type="submission" date="2019-11" db="EMBL/GenBank/DDBJ databases">
        <authorList>
            <person name="Liu Y."/>
            <person name="Hou J."/>
            <person name="Li T.-Q."/>
            <person name="Guan C.-H."/>
            <person name="Wu X."/>
            <person name="Wu H.-Z."/>
            <person name="Ling F."/>
            <person name="Zhang R."/>
            <person name="Shi X.-G."/>
            <person name="Ren J.-P."/>
            <person name="Chen E.-F."/>
            <person name="Sun J.-M."/>
        </authorList>
    </citation>
    <scope>NUCLEOTIDE SEQUENCE</scope>
    <source>
        <strain evidence="3">Adult_tree_wgs_1</strain>
        <tissue evidence="3">Leaves</tissue>
    </source>
</reference>
<dbReference type="CDD" id="cd09917">
    <property type="entry name" value="F-box_SF"/>
    <property type="match status" value="1"/>
</dbReference>
<protein>
    <recommendedName>
        <fullName evidence="2">F-box domain-containing protein</fullName>
    </recommendedName>
</protein>
<dbReference type="OrthoDB" id="1470835at2759"/>
<dbReference type="Pfam" id="PF00646">
    <property type="entry name" value="F-box"/>
    <property type="match status" value="1"/>
</dbReference>
<organism evidence="3 4">
    <name type="scientific">Rhododendron simsii</name>
    <name type="common">Sims's rhododendron</name>
    <dbReference type="NCBI Taxonomy" id="118357"/>
    <lineage>
        <taxon>Eukaryota</taxon>
        <taxon>Viridiplantae</taxon>
        <taxon>Streptophyta</taxon>
        <taxon>Embryophyta</taxon>
        <taxon>Tracheophyta</taxon>
        <taxon>Spermatophyta</taxon>
        <taxon>Magnoliopsida</taxon>
        <taxon>eudicotyledons</taxon>
        <taxon>Gunneridae</taxon>
        <taxon>Pentapetalae</taxon>
        <taxon>asterids</taxon>
        <taxon>Ericales</taxon>
        <taxon>Ericaceae</taxon>
        <taxon>Ericoideae</taxon>
        <taxon>Rhodoreae</taxon>
        <taxon>Rhododendron</taxon>
    </lineage>
</organism>
<feature type="region of interest" description="Disordered" evidence="1">
    <location>
        <begin position="1"/>
        <end position="41"/>
    </location>
</feature>
<dbReference type="SUPFAM" id="SSF81383">
    <property type="entry name" value="F-box domain"/>
    <property type="match status" value="1"/>
</dbReference>
<name>A0A834LN96_RHOSS</name>
<dbReference type="InterPro" id="IPR001810">
    <property type="entry name" value="F-box_dom"/>
</dbReference>
<proteinExistence type="predicted"/>
<evidence type="ECO:0000313" key="3">
    <source>
        <dbReference type="EMBL" id="KAF7146049.1"/>
    </source>
</evidence>
<dbReference type="InterPro" id="IPR036047">
    <property type="entry name" value="F-box-like_dom_sf"/>
</dbReference>
<accession>A0A834LN96</accession>